<dbReference type="RefSeq" id="WP_234868785.1">
    <property type="nucleotide sequence ID" value="NZ_JAKEVY010000025.1"/>
</dbReference>
<dbReference type="EMBL" id="JAKEVY010000025">
    <property type="protein sequence ID" value="MCF1717080.1"/>
    <property type="molecule type" value="Genomic_DNA"/>
</dbReference>
<comment type="caution">
    <text evidence="1">The sequence shown here is derived from an EMBL/GenBank/DDBJ whole genome shotgun (WGS) entry which is preliminary data.</text>
</comment>
<gene>
    <name evidence="1" type="ORF">L0U88_20740</name>
</gene>
<accession>A0ABS9BN33</accession>
<feature type="non-terminal residue" evidence="1">
    <location>
        <position position="96"/>
    </location>
</feature>
<dbReference type="Proteomes" id="UP001200145">
    <property type="component" value="Unassembled WGS sequence"/>
</dbReference>
<proteinExistence type="predicted"/>
<organism evidence="1 2">
    <name type="scientific">Flavihumibacter fluminis</name>
    <dbReference type="NCBI Taxonomy" id="2909236"/>
    <lineage>
        <taxon>Bacteria</taxon>
        <taxon>Pseudomonadati</taxon>
        <taxon>Bacteroidota</taxon>
        <taxon>Chitinophagia</taxon>
        <taxon>Chitinophagales</taxon>
        <taxon>Chitinophagaceae</taxon>
        <taxon>Flavihumibacter</taxon>
    </lineage>
</organism>
<evidence type="ECO:0008006" key="3">
    <source>
        <dbReference type="Google" id="ProtNLM"/>
    </source>
</evidence>
<sequence>EAAYCVKNADSSQVCACLPSIDSDEARITYEKNGAVILQWNASIYPPAVASALRVDRADLNSDGKEELVIATMLSTSNGMGIEYWEVRILFKDQIS</sequence>
<reference evidence="1 2" key="1">
    <citation type="submission" date="2022-01" db="EMBL/GenBank/DDBJ databases">
        <title>Flavihumibacter sp. nov., isolated from sediment of a river.</title>
        <authorList>
            <person name="Liu H."/>
        </authorList>
    </citation>
    <scope>NUCLEOTIDE SEQUENCE [LARGE SCALE GENOMIC DNA]</scope>
    <source>
        <strain evidence="1 2">RY-1</strain>
    </source>
</reference>
<evidence type="ECO:0000313" key="1">
    <source>
        <dbReference type="EMBL" id="MCF1717080.1"/>
    </source>
</evidence>
<feature type="non-terminal residue" evidence="1">
    <location>
        <position position="1"/>
    </location>
</feature>
<keyword evidence="2" id="KW-1185">Reference proteome</keyword>
<protein>
    <recommendedName>
        <fullName evidence="3">VCBS repeat protein</fullName>
    </recommendedName>
</protein>
<evidence type="ECO:0000313" key="2">
    <source>
        <dbReference type="Proteomes" id="UP001200145"/>
    </source>
</evidence>
<name>A0ABS9BN33_9BACT</name>